<dbReference type="EMBL" id="JAWRVE010000104">
    <property type="protein sequence ID" value="KAL1858761.1"/>
    <property type="molecule type" value="Genomic_DNA"/>
</dbReference>
<feature type="compositionally biased region" description="Basic and acidic residues" evidence="1">
    <location>
        <begin position="406"/>
        <end position="420"/>
    </location>
</feature>
<dbReference type="Pfam" id="PF01966">
    <property type="entry name" value="HD"/>
    <property type="match status" value="1"/>
</dbReference>
<evidence type="ECO:0000256" key="1">
    <source>
        <dbReference type="SAM" id="MobiDB-lite"/>
    </source>
</evidence>
<feature type="domain" description="HD" evidence="2">
    <location>
        <begin position="39"/>
        <end position="138"/>
    </location>
</feature>
<dbReference type="SUPFAM" id="SSF109604">
    <property type="entry name" value="HD-domain/PDEase-like"/>
    <property type="match status" value="1"/>
</dbReference>
<dbReference type="Proteomes" id="UP001583177">
    <property type="component" value="Unassembled WGS sequence"/>
</dbReference>
<keyword evidence="4" id="KW-1185">Reference proteome</keyword>
<dbReference type="InterPro" id="IPR006674">
    <property type="entry name" value="HD_domain"/>
</dbReference>
<accession>A0ABR3WCG7</accession>
<dbReference type="Gene3D" id="1.10.3210.10">
    <property type="entry name" value="Hypothetical protein af1432"/>
    <property type="match status" value="1"/>
</dbReference>
<name>A0ABR3WCG7_9PEZI</name>
<feature type="region of interest" description="Disordered" evidence="1">
    <location>
        <begin position="351"/>
        <end position="420"/>
    </location>
</feature>
<protein>
    <recommendedName>
        <fullName evidence="2">HD domain-containing protein</fullName>
    </recommendedName>
</protein>
<reference evidence="3 4" key="1">
    <citation type="journal article" date="2024" name="IMA Fungus">
        <title>IMA Genome - F19 : A genome assembly and annotation guide to empower mycologists, including annotated draft genome sequences of Ceratocystis pirilliformis, Diaporthe australafricana, Fusarium ophioides, Paecilomyces lecythidis, and Sporothrix stenoceras.</title>
        <authorList>
            <person name="Aylward J."/>
            <person name="Wilson A.M."/>
            <person name="Visagie C.M."/>
            <person name="Spraker J."/>
            <person name="Barnes I."/>
            <person name="Buitendag C."/>
            <person name="Ceriani C."/>
            <person name="Del Mar Angel L."/>
            <person name="du Plessis D."/>
            <person name="Fuchs T."/>
            <person name="Gasser K."/>
            <person name="Kramer D."/>
            <person name="Li W."/>
            <person name="Munsamy K."/>
            <person name="Piso A."/>
            <person name="Price J.L."/>
            <person name="Sonnekus B."/>
            <person name="Thomas C."/>
            <person name="van der Nest A."/>
            <person name="van Dijk A."/>
            <person name="van Heerden A."/>
            <person name="van Vuuren N."/>
            <person name="Yilmaz N."/>
            <person name="Duong T.A."/>
            <person name="van der Merwe N.A."/>
            <person name="Wingfield M.J."/>
            <person name="Wingfield B.D."/>
        </authorList>
    </citation>
    <scope>NUCLEOTIDE SEQUENCE [LARGE SCALE GENOMIC DNA]</scope>
    <source>
        <strain evidence="3 4">CMW 18300</strain>
    </source>
</reference>
<comment type="caution">
    <text evidence="3">The sequence shown here is derived from an EMBL/GenBank/DDBJ whole genome shotgun (WGS) entry which is preliminary data.</text>
</comment>
<sequence length="420" mass="46584">MSPEASLPNIPELRLELPSSKLFTAALLFAQKHCTAGIFNHVARSAYWALIITAKLPSLASSPPDMELVVVVLLLHDMGLADSASDALEGLSVNKRFEVDGANIARDFIRSHAEDEAWDEARVDRLWTAIVLHTTPSIALHAPPEVALTQMAVEADFAGPYWAPAGTSPTKGLIITVDEYRAVTKLFARVDFDREGVKKIMCGLCQKKPDTTYDNFVGSFGVKYGIDGEGIGATEYARVWEEKQAINLLLNGLDALEALELLRHLILISKSMDKATSIGIGAGGLAVAVAGKLGYDMTRDAQMLAKERDDDTIDQMTALARQNLLNARGKQDGNDKQNKKNWAAETKRFRKEMAEEETRKGRLPDVQRKVPKGKADDVQPNENEAGMVFAKRRYERQQTQLKQKKARENQRQIKEQLRTE</sequence>
<evidence type="ECO:0000259" key="2">
    <source>
        <dbReference type="Pfam" id="PF01966"/>
    </source>
</evidence>
<dbReference type="PANTHER" id="PTHR35569:SF1">
    <property type="entry name" value="CYANAMIDE HYDRATASE DDI2-RELATED"/>
    <property type="match status" value="1"/>
</dbReference>
<dbReference type="PANTHER" id="PTHR35569">
    <property type="entry name" value="CYANAMIDE HYDRATASE DDI2-RELATED"/>
    <property type="match status" value="1"/>
</dbReference>
<feature type="compositionally biased region" description="Basic and acidic residues" evidence="1">
    <location>
        <begin position="351"/>
        <end position="377"/>
    </location>
</feature>
<evidence type="ECO:0000313" key="4">
    <source>
        <dbReference type="Proteomes" id="UP001583177"/>
    </source>
</evidence>
<proteinExistence type="predicted"/>
<gene>
    <name evidence="3" type="ORF">Daus18300_009895</name>
</gene>
<evidence type="ECO:0000313" key="3">
    <source>
        <dbReference type="EMBL" id="KAL1858761.1"/>
    </source>
</evidence>
<organism evidence="3 4">
    <name type="scientific">Diaporthe australafricana</name>
    <dbReference type="NCBI Taxonomy" id="127596"/>
    <lineage>
        <taxon>Eukaryota</taxon>
        <taxon>Fungi</taxon>
        <taxon>Dikarya</taxon>
        <taxon>Ascomycota</taxon>
        <taxon>Pezizomycotina</taxon>
        <taxon>Sordariomycetes</taxon>
        <taxon>Sordariomycetidae</taxon>
        <taxon>Diaporthales</taxon>
        <taxon>Diaporthaceae</taxon>
        <taxon>Diaporthe</taxon>
    </lineage>
</organism>